<feature type="compositionally biased region" description="Low complexity" evidence="1">
    <location>
        <begin position="143"/>
        <end position="157"/>
    </location>
</feature>
<sequence length="216" mass="23918">MTARPLVRLKTALDESSISRNSADGNASNAAVFVSFFGEAASYERPGLRRRRAPPPETRSVGSLRRLCYLFSRSAAGVSADRRERLRNVNFFNVSTKTPRPVGFRARYGGCGRARRTSAGGWIRRCGGGARATRETSPLRLSAPAARRARGAGATGPRRFRKARPSPRARAAFYRLSFTPRDLSIRMGLLCTHRILRSHTRARPTPTRIILSQATY</sequence>
<name>A0A4C1TV23_EUMVA</name>
<dbReference type="Proteomes" id="UP000299102">
    <property type="component" value="Unassembled WGS sequence"/>
</dbReference>
<evidence type="ECO:0000256" key="1">
    <source>
        <dbReference type="SAM" id="MobiDB-lite"/>
    </source>
</evidence>
<dbReference type="EMBL" id="BGZK01000090">
    <property type="protein sequence ID" value="GBP17738.1"/>
    <property type="molecule type" value="Genomic_DNA"/>
</dbReference>
<reference evidence="2 3" key="1">
    <citation type="journal article" date="2019" name="Commun. Biol.">
        <title>The bagworm genome reveals a unique fibroin gene that provides high tensile strength.</title>
        <authorList>
            <person name="Kono N."/>
            <person name="Nakamura H."/>
            <person name="Ohtoshi R."/>
            <person name="Tomita M."/>
            <person name="Numata K."/>
            <person name="Arakawa K."/>
        </authorList>
    </citation>
    <scope>NUCLEOTIDE SEQUENCE [LARGE SCALE GENOMIC DNA]</scope>
</reference>
<dbReference type="AlphaFoldDB" id="A0A4C1TV23"/>
<proteinExistence type="predicted"/>
<evidence type="ECO:0000313" key="2">
    <source>
        <dbReference type="EMBL" id="GBP17738.1"/>
    </source>
</evidence>
<comment type="caution">
    <text evidence="2">The sequence shown here is derived from an EMBL/GenBank/DDBJ whole genome shotgun (WGS) entry which is preliminary data.</text>
</comment>
<evidence type="ECO:0000313" key="3">
    <source>
        <dbReference type="Proteomes" id="UP000299102"/>
    </source>
</evidence>
<organism evidence="2 3">
    <name type="scientific">Eumeta variegata</name>
    <name type="common">Bagworm moth</name>
    <name type="synonym">Eumeta japonica</name>
    <dbReference type="NCBI Taxonomy" id="151549"/>
    <lineage>
        <taxon>Eukaryota</taxon>
        <taxon>Metazoa</taxon>
        <taxon>Ecdysozoa</taxon>
        <taxon>Arthropoda</taxon>
        <taxon>Hexapoda</taxon>
        <taxon>Insecta</taxon>
        <taxon>Pterygota</taxon>
        <taxon>Neoptera</taxon>
        <taxon>Endopterygota</taxon>
        <taxon>Lepidoptera</taxon>
        <taxon>Glossata</taxon>
        <taxon>Ditrysia</taxon>
        <taxon>Tineoidea</taxon>
        <taxon>Psychidae</taxon>
        <taxon>Oiketicinae</taxon>
        <taxon>Eumeta</taxon>
    </lineage>
</organism>
<gene>
    <name evidence="2" type="ORF">EVAR_102596_1</name>
</gene>
<protein>
    <submittedName>
        <fullName evidence="2">Uncharacterized protein</fullName>
    </submittedName>
</protein>
<feature type="region of interest" description="Disordered" evidence="1">
    <location>
        <begin position="143"/>
        <end position="166"/>
    </location>
</feature>
<accession>A0A4C1TV23</accession>
<keyword evidence="3" id="KW-1185">Reference proteome</keyword>